<evidence type="ECO:0000256" key="7">
    <source>
        <dbReference type="ARBA" id="ARBA00022840"/>
    </source>
</evidence>
<keyword evidence="8 10" id="KW-0456">Lyase</keyword>
<sequence>MKRTPLMGLDAQGIRTDAQLHWNLPTAPLVEAAVVRGEGHLAADGPLVVATGRHTGRSANDKFTVRDAETADTIWWGAANQPMTHAHFAALKADFLAALADKSALFVQDLHGGSQPEHRVCVRVVTELAWHSLFIRTMLVRPEIEELRGFAPDYTVIDLPSFRADPARHGCRSETVIAVNLTDKLILIGGTAYAGEMKKSVFGLLNYLLPPKGIMPMHCSANIGPKGDTAVFFGLSGTGKTTLSADASRTLIGDDEHGWSDTAVFNFEGGCYAKMIRLSEEAEPEIFATTKRFGTVLENVVMDPIERTLDFDDASLAENSRGAYPIDCIPNASADNMGPVPRNIIMLTADAFGVLPPIARLTPDQAMYHFLSGYTAKVAGTEIGVTEPQATFSTCFGAPFMPRHPSVYGNLLKERIARGGVDCWLVNTGWTGGRYGEGTRMPIKATRALLNAALDGSLNQAEFRSDPNFGFKVPIAVPGVDPAILDPRQTWADKQAYDATAARLADLFVENFAQFADHVDDGVRRAAPSIAVACE</sequence>
<dbReference type="EC" id="4.1.1.49" evidence="3 10"/>
<feature type="binding site" evidence="10">
    <location>
        <position position="321"/>
    </location>
    <ligand>
        <name>substrate</name>
    </ligand>
</feature>
<comment type="similarity">
    <text evidence="2 10">Belongs to the phosphoenolpyruvate carboxykinase (ATP) family.</text>
</comment>
<evidence type="ECO:0000256" key="10">
    <source>
        <dbReference type="HAMAP-Rule" id="MF_00453"/>
    </source>
</evidence>
<keyword evidence="6 10" id="KW-0210">Decarboxylase</keyword>
<dbReference type="Proteomes" id="UP000266568">
    <property type="component" value="Unassembled WGS sequence"/>
</dbReference>
<keyword evidence="10" id="KW-0464">Manganese</keyword>
<dbReference type="NCBIfam" id="TIGR00224">
    <property type="entry name" value="pckA"/>
    <property type="match status" value="1"/>
</dbReference>
<evidence type="ECO:0000313" key="12">
    <source>
        <dbReference type="Proteomes" id="UP000266568"/>
    </source>
</evidence>
<name>A0A397PJJ9_9SPHN</name>
<feature type="binding site" evidence="10">
    <location>
        <position position="218"/>
    </location>
    <ligand>
        <name>ATP</name>
        <dbReference type="ChEBI" id="CHEBI:30616"/>
    </ligand>
</feature>
<dbReference type="HAMAP" id="MF_00453">
    <property type="entry name" value="PEPCK_ATP"/>
    <property type="match status" value="1"/>
</dbReference>
<evidence type="ECO:0000256" key="1">
    <source>
        <dbReference type="ARBA" id="ARBA00004742"/>
    </source>
</evidence>
<dbReference type="EMBL" id="QXDC01000002">
    <property type="protein sequence ID" value="RIA45871.1"/>
    <property type="molecule type" value="Genomic_DNA"/>
</dbReference>
<keyword evidence="10" id="KW-0963">Cytoplasm</keyword>
<comment type="subcellular location">
    <subcellularLocation>
        <location evidence="10">Cytoplasm</location>
    </subcellularLocation>
</comment>
<dbReference type="AlphaFoldDB" id="A0A397PJJ9"/>
<keyword evidence="11" id="KW-0670">Pyruvate</keyword>
<dbReference type="GO" id="GO:0005524">
    <property type="term" value="F:ATP binding"/>
    <property type="evidence" value="ECO:0007669"/>
    <property type="project" value="UniProtKB-UniRule"/>
</dbReference>
<evidence type="ECO:0000313" key="11">
    <source>
        <dbReference type="EMBL" id="RIA45871.1"/>
    </source>
</evidence>
<dbReference type="Gene3D" id="3.90.228.20">
    <property type="match status" value="1"/>
</dbReference>
<evidence type="ECO:0000256" key="3">
    <source>
        <dbReference type="ARBA" id="ARBA00012363"/>
    </source>
</evidence>
<comment type="caution">
    <text evidence="10">Lacks conserved residue(s) required for the propagation of feature annotation.</text>
</comment>
<comment type="pathway">
    <text evidence="1 10">Carbohydrate biosynthesis; gluconeogenesis.</text>
</comment>
<feature type="binding site" evidence="10">
    <location>
        <position position="199"/>
    </location>
    <ligand>
        <name>substrate</name>
    </ligand>
</feature>
<dbReference type="NCBIfam" id="NF006821">
    <property type="entry name" value="PRK09344.1-3"/>
    <property type="match status" value="1"/>
</dbReference>
<comment type="cofactor">
    <cofactor evidence="10">
        <name>Mn(2+)</name>
        <dbReference type="ChEBI" id="CHEBI:29035"/>
    </cofactor>
    <text evidence="10">Binds 1 Mn(2+) ion per subunit.</text>
</comment>
<dbReference type="GO" id="GO:0005829">
    <property type="term" value="C:cytosol"/>
    <property type="evidence" value="ECO:0007669"/>
    <property type="project" value="TreeGrafter"/>
</dbReference>
<evidence type="ECO:0000256" key="9">
    <source>
        <dbReference type="ARBA" id="ARBA00047371"/>
    </source>
</evidence>
<dbReference type="GO" id="GO:0016301">
    <property type="term" value="F:kinase activity"/>
    <property type="evidence" value="ECO:0007669"/>
    <property type="project" value="UniProtKB-KW"/>
</dbReference>
<dbReference type="NCBIfam" id="NF006822">
    <property type="entry name" value="PRK09344.1-4"/>
    <property type="match status" value="1"/>
</dbReference>
<feature type="binding site" evidence="10">
    <location>
        <position position="321"/>
    </location>
    <ligand>
        <name>ATP</name>
        <dbReference type="ChEBI" id="CHEBI:30616"/>
    </ligand>
</feature>
<organism evidence="11 12">
    <name type="scientific">Hephaestia caeni</name>
    <dbReference type="NCBI Taxonomy" id="645617"/>
    <lineage>
        <taxon>Bacteria</taxon>
        <taxon>Pseudomonadati</taxon>
        <taxon>Pseudomonadota</taxon>
        <taxon>Alphaproteobacteria</taxon>
        <taxon>Sphingomonadales</taxon>
        <taxon>Sphingomonadaceae</taxon>
        <taxon>Hephaestia</taxon>
    </lineage>
</organism>
<feature type="binding site" evidence="10">
    <location>
        <position position="199"/>
    </location>
    <ligand>
        <name>Mn(2+)</name>
        <dbReference type="ChEBI" id="CHEBI:29035"/>
    </ligand>
</feature>
<dbReference type="Gene3D" id="2.170.8.10">
    <property type="entry name" value="Phosphoenolpyruvate Carboxykinase, domain 2"/>
    <property type="match status" value="1"/>
</dbReference>
<dbReference type="NCBIfam" id="NF006820">
    <property type="entry name" value="PRK09344.1-2"/>
    <property type="match status" value="1"/>
</dbReference>
<dbReference type="RefSeq" id="WP_425454903.1">
    <property type="nucleotide sequence ID" value="NZ_QXDC01000002.1"/>
</dbReference>
<feature type="binding site" evidence="10">
    <location>
        <position position="218"/>
    </location>
    <ligand>
        <name>Mn(2+)</name>
        <dbReference type="ChEBI" id="CHEBI:29035"/>
    </ligand>
</feature>
<gene>
    <name evidence="10" type="primary">pckA</name>
    <name evidence="11" type="ORF">DFR49_0399</name>
</gene>
<accession>A0A397PJJ9</accession>
<proteinExistence type="inferred from homology"/>
<keyword evidence="7 10" id="KW-0067">ATP-binding</keyword>
<feature type="binding site" evidence="10">
    <location>
        <position position="283"/>
    </location>
    <ligand>
        <name>ATP</name>
        <dbReference type="ChEBI" id="CHEBI:30616"/>
    </ligand>
</feature>
<dbReference type="InterPro" id="IPR008210">
    <property type="entry name" value="PEP_carboxykinase_N"/>
</dbReference>
<dbReference type="SUPFAM" id="SSF68923">
    <property type="entry name" value="PEP carboxykinase N-terminal domain"/>
    <property type="match status" value="1"/>
</dbReference>
<protein>
    <recommendedName>
        <fullName evidence="3 10">Phosphoenolpyruvate carboxykinase (ATP)</fullName>
        <shortName evidence="10">PCK</shortName>
        <shortName evidence="10">PEP carboxykinase</shortName>
        <shortName evidence="10">PEPCK</shortName>
        <ecNumber evidence="3 10">4.1.1.49</ecNumber>
    </recommendedName>
</protein>
<comment type="catalytic activity">
    <reaction evidence="9 10">
        <text>oxaloacetate + ATP = phosphoenolpyruvate + ADP + CO2</text>
        <dbReference type="Rhea" id="RHEA:18617"/>
        <dbReference type="ChEBI" id="CHEBI:16452"/>
        <dbReference type="ChEBI" id="CHEBI:16526"/>
        <dbReference type="ChEBI" id="CHEBI:30616"/>
        <dbReference type="ChEBI" id="CHEBI:58702"/>
        <dbReference type="ChEBI" id="CHEBI:456216"/>
        <dbReference type="EC" id="4.1.1.49"/>
    </reaction>
</comment>
<keyword evidence="4 10" id="KW-0312">Gluconeogenesis</keyword>
<dbReference type="PANTHER" id="PTHR30031:SF0">
    <property type="entry name" value="PHOSPHOENOLPYRUVATE CARBOXYKINASE (ATP)"/>
    <property type="match status" value="1"/>
</dbReference>
<evidence type="ECO:0000256" key="6">
    <source>
        <dbReference type="ARBA" id="ARBA00022793"/>
    </source>
</evidence>
<keyword evidence="11" id="KW-0808">Transferase</keyword>
<comment type="caution">
    <text evidence="11">The sequence shown here is derived from an EMBL/GenBank/DDBJ whole genome shotgun (WGS) entry which is preliminary data.</text>
</comment>
<dbReference type="UniPathway" id="UPA00138"/>
<dbReference type="GO" id="GO:0006094">
    <property type="term" value="P:gluconeogenesis"/>
    <property type="evidence" value="ECO:0007669"/>
    <property type="project" value="UniProtKB-UniRule"/>
</dbReference>
<keyword evidence="10" id="KW-0479">Metal-binding</keyword>
<evidence type="ECO:0000256" key="8">
    <source>
        <dbReference type="ARBA" id="ARBA00023239"/>
    </source>
</evidence>
<dbReference type="GO" id="GO:0004612">
    <property type="term" value="F:phosphoenolpyruvate carboxykinase (ATP) activity"/>
    <property type="evidence" value="ECO:0007669"/>
    <property type="project" value="UniProtKB-UniRule"/>
</dbReference>
<keyword evidence="12" id="KW-1185">Reference proteome</keyword>
<evidence type="ECO:0000256" key="2">
    <source>
        <dbReference type="ARBA" id="ARBA00006052"/>
    </source>
</evidence>
<dbReference type="InterPro" id="IPR001272">
    <property type="entry name" value="PEP_carboxykinase_ATP"/>
</dbReference>
<evidence type="ECO:0000256" key="4">
    <source>
        <dbReference type="ARBA" id="ARBA00022432"/>
    </source>
</evidence>
<keyword evidence="11" id="KW-0418">Kinase</keyword>
<reference evidence="11 12" key="1">
    <citation type="submission" date="2018-08" db="EMBL/GenBank/DDBJ databases">
        <title>Genomic Encyclopedia of Type Strains, Phase IV (KMG-IV): sequencing the most valuable type-strain genomes for metagenomic binning, comparative biology and taxonomic classification.</title>
        <authorList>
            <person name="Goeker M."/>
        </authorList>
    </citation>
    <scope>NUCLEOTIDE SEQUENCE [LARGE SCALE GENOMIC DNA]</scope>
    <source>
        <strain evidence="11 12">DSM 25527</strain>
    </source>
</reference>
<feature type="binding site" evidence="10">
    <location>
        <position position="193"/>
    </location>
    <ligand>
        <name>substrate</name>
    </ligand>
</feature>
<keyword evidence="5 10" id="KW-0547">Nucleotide-binding</keyword>
<dbReference type="Pfam" id="PF01293">
    <property type="entry name" value="PEPCK_ATP"/>
    <property type="match status" value="1"/>
</dbReference>
<feature type="binding site" evidence="10">
    <location>
        <position position="446"/>
    </location>
    <ligand>
        <name>ATP</name>
        <dbReference type="ChEBI" id="CHEBI:30616"/>
    </ligand>
</feature>
<dbReference type="Gene3D" id="3.40.449.10">
    <property type="entry name" value="Phosphoenolpyruvate Carboxykinase, domain 1"/>
    <property type="match status" value="1"/>
</dbReference>
<dbReference type="PIRSF" id="PIRSF006294">
    <property type="entry name" value="PEP_crbxkin"/>
    <property type="match status" value="1"/>
</dbReference>
<feature type="binding site" evidence="10">
    <location>
        <position position="57"/>
    </location>
    <ligand>
        <name>substrate</name>
    </ligand>
</feature>
<dbReference type="PANTHER" id="PTHR30031">
    <property type="entry name" value="PHOSPHOENOLPYRUVATE CARBOXYKINASE ATP"/>
    <property type="match status" value="1"/>
</dbReference>
<dbReference type="SUPFAM" id="SSF53795">
    <property type="entry name" value="PEP carboxykinase-like"/>
    <property type="match status" value="1"/>
</dbReference>
<feature type="binding site" evidence="10">
    <location>
        <begin position="234"/>
        <end position="242"/>
    </location>
    <ligand>
        <name>ATP</name>
        <dbReference type="ChEBI" id="CHEBI:30616"/>
    </ligand>
</feature>
<dbReference type="InterPro" id="IPR013035">
    <property type="entry name" value="PEP_carboxykinase_C"/>
</dbReference>
<evidence type="ECO:0000256" key="5">
    <source>
        <dbReference type="ARBA" id="ARBA00022741"/>
    </source>
</evidence>
<feature type="binding site" evidence="10">
    <location>
        <position position="255"/>
    </location>
    <ligand>
        <name>Mn(2+)</name>
        <dbReference type="ChEBI" id="CHEBI:29035"/>
    </ligand>
</feature>
<dbReference type="CDD" id="cd00484">
    <property type="entry name" value="PEPCK_ATP"/>
    <property type="match status" value="1"/>
</dbReference>
<dbReference type="GO" id="GO:0046872">
    <property type="term" value="F:metal ion binding"/>
    <property type="evidence" value="ECO:0007669"/>
    <property type="project" value="UniProtKB-KW"/>
</dbReference>
<feature type="binding site" evidence="10">
    <location>
        <position position="199"/>
    </location>
    <ligand>
        <name>ATP</name>
        <dbReference type="ChEBI" id="CHEBI:30616"/>
    </ligand>
</feature>
<comment type="function">
    <text evidence="10">Involved in the gluconeogenesis. Catalyzes the conversion of oxaloacetate (OAA) to phosphoenolpyruvate (PEP) through direct phosphoryl transfer between the nucleoside triphosphate and OAA.</text>
</comment>